<dbReference type="SMART" id="SM00530">
    <property type="entry name" value="HTH_XRE"/>
    <property type="match status" value="1"/>
</dbReference>
<dbReference type="OrthoDB" id="129597at2"/>
<dbReference type="InterPro" id="IPR010982">
    <property type="entry name" value="Lambda_DNA-bd_dom_sf"/>
</dbReference>
<dbReference type="PROSITE" id="PS50943">
    <property type="entry name" value="HTH_CROC1"/>
    <property type="match status" value="1"/>
</dbReference>
<comment type="caution">
    <text evidence="2">The sequence shown here is derived from an EMBL/GenBank/DDBJ whole genome shotgun (WGS) entry which is preliminary data.</text>
</comment>
<dbReference type="Gene3D" id="1.10.260.40">
    <property type="entry name" value="lambda repressor-like DNA-binding domains"/>
    <property type="match status" value="1"/>
</dbReference>
<accession>A0A085G0N7</accession>
<reference evidence="2 3" key="1">
    <citation type="submission" date="2014-05" db="EMBL/GenBank/DDBJ databases">
        <title>ATOL: Assembling a taxonomically balanced genome-scale reconstruction of the evolutionary history of the Enterobacteriaceae.</title>
        <authorList>
            <person name="Plunkett G.III."/>
            <person name="Neeno-Eckwall E.C."/>
            <person name="Glasner J.D."/>
            <person name="Perna N.T."/>
        </authorList>
    </citation>
    <scope>NUCLEOTIDE SEQUENCE [LARGE SCALE GENOMIC DNA]</scope>
    <source>
        <strain evidence="2 3">ATCC 33852</strain>
    </source>
</reference>
<dbReference type="GO" id="GO:0003677">
    <property type="term" value="F:DNA binding"/>
    <property type="evidence" value="ECO:0007669"/>
    <property type="project" value="InterPro"/>
</dbReference>
<proteinExistence type="predicted"/>
<protein>
    <submittedName>
        <fullName evidence="2">Cro family protein</fullName>
    </submittedName>
</protein>
<dbReference type="SUPFAM" id="SSF47413">
    <property type="entry name" value="lambda repressor-like DNA-binding domains"/>
    <property type="match status" value="1"/>
</dbReference>
<dbReference type="GeneID" id="78382203"/>
<dbReference type="eggNOG" id="COG3620">
    <property type="taxonomic scope" value="Bacteria"/>
</dbReference>
<gene>
    <name evidence="2" type="ORF">GEAM_4408</name>
</gene>
<feature type="domain" description="HTH cro/C1-type" evidence="1">
    <location>
        <begin position="32"/>
        <end position="86"/>
    </location>
</feature>
<dbReference type="Proteomes" id="UP000028640">
    <property type="component" value="Unassembled WGS sequence"/>
</dbReference>
<dbReference type="InterPro" id="IPR001387">
    <property type="entry name" value="Cro/C1-type_HTH"/>
</dbReference>
<organism evidence="2 3">
    <name type="scientific">Ewingella americana (strain ATCC 33852 / DSM 4580 / CCUG 14506 / JCM 5911 / LMG 7869 / NCTC 12157 / CDC 1468-78)</name>
    <dbReference type="NCBI Taxonomy" id="910964"/>
    <lineage>
        <taxon>Bacteria</taxon>
        <taxon>Pseudomonadati</taxon>
        <taxon>Pseudomonadota</taxon>
        <taxon>Gammaproteobacteria</taxon>
        <taxon>Enterobacterales</taxon>
        <taxon>Yersiniaceae</taxon>
        <taxon>Ewingella</taxon>
    </lineage>
</organism>
<evidence type="ECO:0000259" key="1">
    <source>
        <dbReference type="PROSITE" id="PS50943"/>
    </source>
</evidence>
<name>A0A085G0N7_EWIA3</name>
<dbReference type="EMBL" id="JMPJ01000076">
    <property type="protein sequence ID" value="KFC77282.1"/>
    <property type="molecule type" value="Genomic_DNA"/>
</dbReference>
<evidence type="ECO:0000313" key="3">
    <source>
        <dbReference type="Proteomes" id="UP000028640"/>
    </source>
</evidence>
<dbReference type="STRING" id="910964.GEAM_4408"/>
<evidence type="ECO:0000313" key="2">
    <source>
        <dbReference type="EMBL" id="KFC77282.1"/>
    </source>
</evidence>
<sequence>MKTLREAIAARSPESQARIKEMADEMILETGLQLLREEMQVSQKKLAELMGVSQPAITQIEQRGNDVKLATLKRYIEAMGGKLSLNVELPEGVGQVFHI</sequence>
<dbReference type="CDD" id="cd00093">
    <property type="entry name" value="HTH_XRE"/>
    <property type="match status" value="1"/>
</dbReference>
<keyword evidence="3" id="KW-1185">Reference proteome</keyword>
<dbReference type="Pfam" id="PF01381">
    <property type="entry name" value="HTH_3"/>
    <property type="match status" value="1"/>
</dbReference>
<dbReference type="AlphaFoldDB" id="A0A085G0N7"/>
<dbReference type="RefSeq" id="WP_034796182.1">
    <property type="nucleotide sequence ID" value="NZ_JMPJ01000076.1"/>
</dbReference>